<evidence type="ECO:0000313" key="2">
    <source>
        <dbReference type="Proteomes" id="UP000266841"/>
    </source>
</evidence>
<protein>
    <submittedName>
        <fullName evidence="1">Uncharacterized protein</fullName>
    </submittedName>
</protein>
<evidence type="ECO:0000313" key="1">
    <source>
        <dbReference type="EMBL" id="EJK59981.1"/>
    </source>
</evidence>
<keyword evidence="2" id="KW-1185">Reference proteome</keyword>
<name>K0SG88_THAOC</name>
<reference evidence="1 2" key="1">
    <citation type="journal article" date="2012" name="Genome Biol.">
        <title>Genome and low-iron response of an oceanic diatom adapted to chronic iron limitation.</title>
        <authorList>
            <person name="Lommer M."/>
            <person name="Specht M."/>
            <person name="Roy A.S."/>
            <person name="Kraemer L."/>
            <person name="Andreson R."/>
            <person name="Gutowska M.A."/>
            <person name="Wolf J."/>
            <person name="Bergner S.V."/>
            <person name="Schilhabel M.B."/>
            <person name="Klostermeier U.C."/>
            <person name="Beiko R.G."/>
            <person name="Rosenstiel P."/>
            <person name="Hippler M."/>
            <person name="Laroche J."/>
        </authorList>
    </citation>
    <scope>NUCLEOTIDE SEQUENCE [LARGE SCALE GENOMIC DNA]</scope>
    <source>
        <strain evidence="1 2">CCMP1005</strain>
    </source>
</reference>
<accession>K0SG88</accession>
<organism evidence="1 2">
    <name type="scientific">Thalassiosira oceanica</name>
    <name type="common">Marine diatom</name>
    <dbReference type="NCBI Taxonomy" id="159749"/>
    <lineage>
        <taxon>Eukaryota</taxon>
        <taxon>Sar</taxon>
        <taxon>Stramenopiles</taxon>
        <taxon>Ochrophyta</taxon>
        <taxon>Bacillariophyta</taxon>
        <taxon>Coscinodiscophyceae</taxon>
        <taxon>Thalassiosirophycidae</taxon>
        <taxon>Thalassiosirales</taxon>
        <taxon>Thalassiosiraceae</taxon>
        <taxon>Thalassiosira</taxon>
    </lineage>
</organism>
<dbReference type="AlphaFoldDB" id="K0SG88"/>
<dbReference type="EMBL" id="AGNL01021881">
    <property type="protein sequence ID" value="EJK59981.1"/>
    <property type="molecule type" value="Genomic_DNA"/>
</dbReference>
<feature type="non-terminal residue" evidence="1">
    <location>
        <position position="1"/>
    </location>
</feature>
<proteinExistence type="predicted"/>
<comment type="caution">
    <text evidence="1">The sequence shown here is derived from an EMBL/GenBank/DDBJ whole genome shotgun (WGS) entry which is preliminary data.</text>
</comment>
<dbReference type="Proteomes" id="UP000266841">
    <property type="component" value="Unassembled WGS sequence"/>
</dbReference>
<sequence>KGLLGAALTEKELKDLGSEWNTPVYEPYADDSSEPLPDVVEELPATPDLAVTCT</sequence>
<gene>
    <name evidence="1" type="ORF">THAOC_19741</name>
</gene>